<evidence type="ECO:0000313" key="4">
    <source>
        <dbReference type="EMBL" id="EDR26026.1"/>
    </source>
</evidence>
<dbReference type="VEuPathDB" id="AmoebaDB:EDI_014060"/>
<evidence type="ECO:0000256" key="1">
    <source>
        <dbReference type="SAM" id="MobiDB-lite"/>
    </source>
</evidence>
<keyword evidence="3" id="KW-0732">Signal</keyword>
<dbReference type="eggNOG" id="ENOG502T0WM">
    <property type="taxonomic scope" value="Eukaryota"/>
</dbReference>
<keyword evidence="2" id="KW-1133">Transmembrane helix</keyword>
<name>B0EHG0_ENTDS</name>
<sequence>MSMSYLTLLVFSLTLSFSLSASCSKGLPVINLPFTAYDKIDADVTDFIIEDNNGIQQLVKPVWYILNSTKDTTFTVSTCSAYTLVDTKIAAYHTCSETAATNLIEMNDDFPECSTNSKLQVFVSAGKPVYVAVYSAPGAYGRFRFTAQETNPTNTNCRKALEIKSFPAVVEGNTLAGDSTKLDCTIYSSVHGLWYTFVGDGRAIVADTCGSNLPFDVFLAVIKGPIEGNCDNMPCYTSADGGCPGNVGDVPARVYFPTVKDQRYYIFVTSYYQEAGTFQLTIKSLAQAIPTVCEQAISIISLPFSRSAPLNDSWTKTNNLCSDTTLSFPAAYFTFKGTGTGVSIQTCASKSGESKIEIFDSCSQSTCIQESNVVCGNHGYIDFMPENGREYYIRVVCINGPCDLTFFMEYTSTSKHDRCESALLVTSSLTETAFLSELSEAPHGCSGTPENGKGKWYKFIGTDALPNKKGYHLFSYDEEGNSPNAIEVHSGCGNYYCSYNRREEVLIDIKQTAFVYAFGGTSQALAVHIVIEETIEHETCQNARSIMVPYTILDWNLNAEPSNGFCSRRQETEAVWYTFSVEKPTEVSISTCSQSIQYDSYLAVGSGSCGKLLCIADVNDTRGCNGGGYVTIKAQPGNNYYVFVGAESQGTSGQFVLSLYTNDRPIYSQCREAIILPVSKRFYRMTTYTQYSYATYMTFPDGTHKNVRGSYYLIPEGYKGTVYFMTCATGTEIPTFISAHDSCRGNDKTNYSFPSTPTASEYSDFKTGNCGKFGTILKVEVNGVDPKLVLVSGFNENEIGFIDVEILMKLEKIPSSDSSSSLPPSPDASSNQPSTSSSAPSPSGESSNNAEDNNGVKVGWIIFGVVFFLIFVSIFAFIIGFIIYRKKRSNNGYHDLS</sequence>
<organism evidence="5">
    <name type="scientific">Entamoeba dispar (strain ATCC PRA-260 / SAW760)</name>
    <dbReference type="NCBI Taxonomy" id="370354"/>
    <lineage>
        <taxon>Eukaryota</taxon>
        <taxon>Amoebozoa</taxon>
        <taxon>Evosea</taxon>
        <taxon>Archamoebae</taxon>
        <taxon>Mastigamoebida</taxon>
        <taxon>Entamoebidae</taxon>
        <taxon>Entamoeba</taxon>
    </lineage>
</organism>
<dbReference type="GeneID" id="5882715"/>
<gene>
    <name evidence="4" type="ORF">EDI_014060</name>
</gene>
<dbReference type="OMA" id="VCEQAIS"/>
<proteinExistence type="predicted"/>
<dbReference type="OrthoDB" id="27784at2759"/>
<feature type="transmembrane region" description="Helical" evidence="2">
    <location>
        <begin position="858"/>
        <end position="884"/>
    </location>
</feature>
<feature type="signal peptide" evidence="3">
    <location>
        <begin position="1"/>
        <end position="20"/>
    </location>
</feature>
<protein>
    <submittedName>
        <fullName evidence="4">Uncharacterized protein</fullName>
    </submittedName>
</protein>
<feature type="chain" id="PRO_5002749281" evidence="3">
    <location>
        <begin position="21"/>
        <end position="897"/>
    </location>
</feature>
<reference evidence="5" key="1">
    <citation type="submission" date="2007-12" db="EMBL/GenBank/DDBJ databases">
        <title>Annotation of Entamoeba dispar SAW760.</title>
        <authorList>
            <person name="Lorenzi H."/>
            <person name="Inman J."/>
            <person name="Schobel S."/>
            <person name="Amedeo P."/>
            <person name="Caler E."/>
        </authorList>
    </citation>
    <scope>NUCLEOTIDE SEQUENCE [LARGE SCALE GENOMIC DNA]</scope>
    <source>
        <strain evidence="5">ATCC PRA-260 / SAW760</strain>
    </source>
</reference>
<dbReference type="Proteomes" id="UP000008076">
    <property type="component" value="Unassembled WGS sequence"/>
</dbReference>
<dbReference type="AlphaFoldDB" id="B0EHG0"/>
<keyword evidence="2" id="KW-0812">Transmembrane</keyword>
<dbReference type="KEGG" id="edi:EDI_014060"/>
<keyword evidence="2" id="KW-0472">Membrane</keyword>
<evidence type="ECO:0000256" key="2">
    <source>
        <dbReference type="SAM" id="Phobius"/>
    </source>
</evidence>
<accession>B0EHG0</accession>
<evidence type="ECO:0000256" key="3">
    <source>
        <dbReference type="SAM" id="SignalP"/>
    </source>
</evidence>
<feature type="region of interest" description="Disordered" evidence="1">
    <location>
        <begin position="816"/>
        <end position="850"/>
    </location>
</feature>
<dbReference type="EMBL" id="DS549306">
    <property type="protein sequence ID" value="EDR26026.1"/>
    <property type="molecule type" value="Genomic_DNA"/>
</dbReference>
<evidence type="ECO:0000313" key="5">
    <source>
        <dbReference type="Proteomes" id="UP000008076"/>
    </source>
</evidence>
<dbReference type="RefSeq" id="XP_001737667.1">
    <property type="nucleotide sequence ID" value="XM_001737615.1"/>
</dbReference>
<keyword evidence="5" id="KW-1185">Reference proteome</keyword>